<dbReference type="Pfam" id="PF13306">
    <property type="entry name" value="LRR_5"/>
    <property type="match status" value="1"/>
</dbReference>
<sequence length="246" mass="27000">MNDRFVKYEKKDNKSVLVELLRLRLRCEVLLSGNNFLNTNDFRRLLVPFIPDDTLMAMRLASKPWLAVADAFIDEGVRSGAIIVHDRNDLSPMGLLARKAKRQLASQVIFFLNVTKVGVWACYYAHNLIVVDIPEGFQSIGNCAFNGCSSLTTVSFPTTLTSIGPRAFVACTSLENVDLLNTNLQELGQAAFGGCSELKSMTIPGSLQTLGGRVFYNCSKLVPSSIDVSNYGNDATSEVVAHLRSL</sequence>
<comment type="caution">
    <text evidence="1">The sequence shown here is derived from an EMBL/GenBank/DDBJ whole genome shotgun (WGS) entry which is preliminary data.</text>
</comment>
<evidence type="ECO:0000313" key="2">
    <source>
        <dbReference type="Proteomes" id="UP001162640"/>
    </source>
</evidence>
<dbReference type="InterPro" id="IPR026906">
    <property type="entry name" value="LRR_5"/>
</dbReference>
<dbReference type="InterPro" id="IPR032675">
    <property type="entry name" value="LRR_dom_sf"/>
</dbReference>
<name>A0A9W7EJI8_9STRA</name>
<gene>
    <name evidence="1" type="ORF">TL16_g08462</name>
</gene>
<dbReference type="EMBL" id="BLQM01000279">
    <property type="protein sequence ID" value="GMH80240.1"/>
    <property type="molecule type" value="Genomic_DNA"/>
</dbReference>
<evidence type="ECO:0000313" key="1">
    <source>
        <dbReference type="EMBL" id="GMH80240.1"/>
    </source>
</evidence>
<dbReference type="PANTHER" id="PTHR45661">
    <property type="entry name" value="SURFACE ANTIGEN"/>
    <property type="match status" value="1"/>
</dbReference>
<dbReference type="Proteomes" id="UP001162640">
    <property type="component" value="Unassembled WGS sequence"/>
</dbReference>
<proteinExistence type="predicted"/>
<reference evidence="2" key="1">
    <citation type="journal article" date="2023" name="Commun. Biol.">
        <title>Genome analysis of Parmales, the sister group of diatoms, reveals the evolutionary specialization of diatoms from phago-mixotrophs to photoautotrophs.</title>
        <authorList>
            <person name="Ban H."/>
            <person name="Sato S."/>
            <person name="Yoshikawa S."/>
            <person name="Yamada K."/>
            <person name="Nakamura Y."/>
            <person name="Ichinomiya M."/>
            <person name="Sato N."/>
            <person name="Blanc-Mathieu R."/>
            <person name="Endo H."/>
            <person name="Kuwata A."/>
            <person name="Ogata H."/>
        </authorList>
    </citation>
    <scope>NUCLEOTIDE SEQUENCE [LARGE SCALE GENOMIC DNA]</scope>
</reference>
<dbReference type="SUPFAM" id="SSF52058">
    <property type="entry name" value="L domain-like"/>
    <property type="match status" value="1"/>
</dbReference>
<dbReference type="InterPro" id="IPR053139">
    <property type="entry name" value="Surface_bspA-like"/>
</dbReference>
<dbReference type="PANTHER" id="PTHR45661:SF3">
    <property type="entry name" value="IG-LIKE DOMAIN-CONTAINING PROTEIN"/>
    <property type="match status" value="1"/>
</dbReference>
<dbReference type="AlphaFoldDB" id="A0A9W7EJI8"/>
<protein>
    <recommendedName>
        <fullName evidence="3">Leucine-rich repeat domain-containing protein</fullName>
    </recommendedName>
</protein>
<dbReference type="Gene3D" id="3.80.10.10">
    <property type="entry name" value="Ribonuclease Inhibitor"/>
    <property type="match status" value="1"/>
</dbReference>
<organism evidence="1 2">
    <name type="scientific">Triparma laevis f. inornata</name>
    <dbReference type="NCBI Taxonomy" id="1714386"/>
    <lineage>
        <taxon>Eukaryota</taxon>
        <taxon>Sar</taxon>
        <taxon>Stramenopiles</taxon>
        <taxon>Ochrophyta</taxon>
        <taxon>Bolidophyceae</taxon>
        <taxon>Parmales</taxon>
        <taxon>Triparmaceae</taxon>
        <taxon>Triparma</taxon>
    </lineage>
</organism>
<accession>A0A9W7EJI8</accession>
<evidence type="ECO:0008006" key="3">
    <source>
        <dbReference type="Google" id="ProtNLM"/>
    </source>
</evidence>